<dbReference type="RefSeq" id="WP_146374838.1">
    <property type="nucleotide sequence ID" value="NZ_VOHW01000001.1"/>
</dbReference>
<feature type="chain" id="PRO_5022777487" description="EfeO-type cupredoxin-like domain-containing protein" evidence="1">
    <location>
        <begin position="23"/>
        <end position="116"/>
    </location>
</feature>
<dbReference type="AlphaFoldDB" id="A0A5C6KMY5"/>
<keyword evidence="1" id="KW-0732">Signal</keyword>
<protein>
    <recommendedName>
        <fullName evidence="4">EfeO-type cupredoxin-like domain-containing protein</fullName>
    </recommendedName>
</protein>
<name>A0A5C6KMY5_PARDI</name>
<proteinExistence type="predicted"/>
<gene>
    <name evidence="2" type="ORF">FSA05_03120</name>
</gene>
<dbReference type="Proteomes" id="UP000315827">
    <property type="component" value="Unassembled WGS sequence"/>
</dbReference>
<comment type="caution">
    <text evidence="2">The sequence shown here is derived from an EMBL/GenBank/DDBJ whole genome shotgun (WGS) entry which is preliminary data.</text>
</comment>
<evidence type="ECO:0008006" key="4">
    <source>
        <dbReference type="Google" id="ProtNLM"/>
    </source>
</evidence>
<feature type="signal peptide" evidence="1">
    <location>
        <begin position="1"/>
        <end position="22"/>
    </location>
</feature>
<evidence type="ECO:0000313" key="2">
    <source>
        <dbReference type="EMBL" id="TWV64620.1"/>
    </source>
</evidence>
<dbReference type="EMBL" id="VOHW01000001">
    <property type="protein sequence ID" value="TWV64620.1"/>
    <property type="molecule type" value="Genomic_DNA"/>
</dbReference>
<organism evidence="2 3">
    <name type="scientific">Parabacteroides distasonis</name>
    <dbReference type="NCBI Taxonomy" id="823"/>
    <lineage>
        <taxon>Bacteria</taxon>
        <taxon>Pseudomonadati</taxon>
        <taxon>Bacteroidota</taxon>
        <taxon>Bacteroidia</taxon>
        <taxon>Bacteroidales</taxon>
        <taxon>Tannerellaceae</taxon>
        <taxon>Parabacteroides</taxon>
    </lineage>
</organism>
<accession>A0A5C6KMY5</accession>
<reference evidence="2 3" key="1">
    <citation type="submission" date="2019-07" db="EMBL/GenBank/DDBJ databases">
        <title>Genome sequencing of Parabacteroides distasonis iSURF_7.</title>
        <authorList>
            <person name="Degefu H.N."/>
            <person name="Ruoff K.L."/>
            <person name="Price C.E."/>
            <person name="Valls R.A."/>
            <person name="O'Toole G.A."/>
        </authorList>
    </citation>
    <scope>NUCLEOTIDE SEQUENCE [LARGE SCALE GENOMIC DNA]</scope>
    <source>
        <strain evidence="2 3">CFPLTA003_1B</strain>
    </source>
</reference>
<evidence type="ECO:0000256" key="1">
    <source>
        <dbReference type="SAM" id="SignalP"/>
    </source>
</evidence>
<evidence type="ECO:0000313" key="3">
    <source>
        <dbReference type="Proteomes" id="UP000315827"/>
    </source>
</evidence>
<sequence>MKKLFKIVFLLGAILFSSYCIASDNYVEANKVNSVEAVSFPFIKGETYIPVEFTSYYEVDLGGTVKWMVSPSENAYFNNRKDTGNPIGIRFTRPGEYTLSCSNGERGAMITITVHE</sequence>